<dbReference type="AlphaFoldDB" id="A0A0C2M3J9"/>
<dbReference type="SUPFAM" id="SSF56672">
    <property type="entry name" value="DNA/RNA polymerases"/>
    <property type="match status" value="1"/>
</dbReference>
<gene>
    <name evidence="1" type="ORF">RF11_07517</name>
</gene>
<dbReference type="EMBL" id="JWZT01005319">
    <property type="protein sequence ID" value="KII61595.1"/>
    <property type="molecule type" value="Genomic_DNA"/>
</dbReference>
<accession>A0A0C2M3J9</accession>
<protein>
    <submittedName>
        <fullName evidence="1">Uncharacterized protein</fullName>
    </submittedName>
</protein>
<dbReference type="InterPro" id="IPR043502">
    <property type="entry name" value="DNA/RNA_pol_sf"/>
</dbReference>
<dbReference type="InterPro" id="IPR043128">
    <property type="entry name" value="Rev_trsase/Diguanyl_cyclase"/>
</dbReference>
<name>A0A0C2M3J9_THEKT</name>
<dbReference type="Gene3D" id="3.10.10.10">
    <property type="entry name" value="HIV Type 1 Reverse Transcriptase, subunit A, domain 1"/>
    <property type="match status" value="1"/>
</dbReference>
<dbReference type="Proteomes" id="UP000031668">
    <property type="component" value="Unassembled WGS sequence"/>
</dbReference>
<keyword evidence="2" id="KW-1185">Reference proteome</keyword>
<evidence type="ECO:0000313" key="2">
    <source>
        <dbReference type="Proteomes" id="UP000031668"/>
    </source>
</evidence>
<evidence type="ECO:0000313" key="1">
    <source>
        <dbReference type="EMBL" id="KII61595.1"/>
    </source>
</evidence>
<sequence length="196" mass="22385">MVQDIRNVLKEREAGGDAQRETLLMCLSGPVLFLNAKLKLDQNLLEDMISEMGYVEKSGEVLVSQFVPGFIDVNVKTDLNKVKIQKLVSLCRGDRDPKYPEYMFEADNSIFLASTGMRQTEQAQPRRVYRIQQSSNKPRFVRGQLEKSAELKVYVDFQKLNKQTRADAYPAPRDDGTLDRLGGSKWFSTLDMAYSF</sequence>
<organism evidence="1 2">
    <name type="scientific">Thelohanellus kitauei</name>
    <name type="common">Myxosporean</name>
    <dbReference type="NCBI Taxonomy" id="669202"/>
    <lineage>
        <taxon>Eukaryota</taxon>
        <taxon>Metazoa</taxon>
        <taxon>Cnidaria</taxon>
        <taxon>Myxozoa</taxon>
        <taxon>Myxosporea</taxon>
        <taxon>Bivalvulida</taxon>
        <taxon>Platysporina</taxon>
        <taxon>Myxobolidae</taxon>
        <taxon>Thelohanellus</taxon>
    </lineage>
</organism>
<comment type="caution">
    <text evidence="1">The sequence shown here is derived from an EMBL/GenBank/DDBJ whole genome shotgun (WGS) entry which is preliminary data.</text>
</comment>
<dbReference type="Gene3D" id="3.30.70.270">
    <property type="match status" value="1"/>
</dbReference>
<proteinExistence type="predicted"/>
<reference evidence="1 2" key="1">
    <citation type="journal article" date="2014" name="Genome Biol. Evol.">
        <title>The genome of the myxosporean Thelohanellus kitauei shows adaptations to nutrient acquisition within its fish host.</title>
        <authorList>
            <person name="Yang Y."/>
            <person name="Xiong J."/>
            <person name="Zhou Z."/>
            <person name="Huo F."/>
            <person name="Miao W."/>
            <person name="Ran C."/>
            <person name="Liu Y."/>
            <person name="Zhang J."/>
            <person name="Feng J."/>
            <person name="Wang M."/>
            <person name="Wang M."/>
            <person name="Wang L."/>
            <person name="Yao B."/>
        </authorList>
    </citation>
    <scope>NUCLEOTIDE SEQUENCE [LARGE SCALE GENOMIC DNA]</scope>
    <source>
        <strain evidence="1">Wuqing</strain>
    </source>
</reference>